<organism evidence="2 3">
    <name type="scientific">Candidatus Giovannonibacteria bacterium RIFCSPLOWO2_01_FULL_45_34</name>
    <dbReference type="NCBI Taxonomy" id="1798351"/>
    <lineage>
        <taxon>Bacteria</taxon>
        <taxon>Candidatus Giovannoniibacteriota</taxon>
    </lineage>
</organism>
<feature type="chain" id="PRO_5009522266" description="EF-hand domain-containing protein" evidence="1">
    <location>
        <begin position="23"/>
        <end position="132"/>
    </location>
</feature>
<reference evidence="2 3" key="1">
    <citation type="journal article" date="2016" name="Nat. Commun.">
        <title>Thousands of microbial genomes shed light on interconnected biogeochemical processes in an aquifer system.</title>
        <authorList>
            <person name="Anantharaman K."/>
            <person name="Brown C.T."/>
            <person name="Hug L.A."/>
            <person name="Sharon I."/>
            <person name="Castelle C.J."/>
            <person name="Probst A.J."/>
            <person name="Thomas B.C."/>
            <person name="Singh A."/>
            <person name="Wilkins M.J."/>
            <person name="Karaoz U."/>
            <person name="Brodie E.L."/>
            <person name="Williams K.H."/>
            <person name="Hubbard S.S."/>
            <person name="Banfield J.F."/>
        </authorList>
    </citation>
    <scope>NUCLEOTIDE SEQUENCE [LARGE SCALE GENOMIC DNA]</scope>
</reference>
<dbReference type="Proteomes" id="UP000178114">
    <property type="component" value="Unassembled WGS sequence"/>
</dbReference>
<evidence type="ECO:0000313" key="3">
    <source>
        <dbReference type="Proteomes" id="UP000178114"/>
    </source>
</evidence>
<keyword evidence="1" id="KW-0732">Signal</keyword>
<evidence type="ECO:0008006" key="4">
    <source>
        <dbReference type="Google" id="ProtNLM"/>
    </source>
</evidence>
<feature type="signal peptide" evidence="1">
    <location>
        <begin position="1"/>
        <end position="22"/>
    </location>
</feature>
<proteinExistence type="predicted"/>
<accession>A0A1F5X0Y8</accession>
<evidence type="ECO:0000256" key="1">
    <source>
        <dbReference type="SAM" id="SignalP"/>
    </source>
</evidence>
<dbReference type="EMBL" id="MFID01000008">
    <property type="protein sequence ID" value="OGF81559.1"/>
    <property type="molecule type" value="Genomic_DNA"/>
</dbReference>
<evidence type="ECO:0000313" key="2">
    <source>
        <dbReference type="EMBL" id="OGF81559.1"/>
    </source>
</evidence>
<gene>
    <name evidence="2" type="ORF">A2930_04105</name>
</gene>
<dbReference type="STRING" id="1798351.A2930_04105"/>
<name>A0A1F5X0Y8_9BACT</name>
<sequence>MKKILSVLAFLFMMTVFSSAYANHIPMPNLPVGERAAYILTDNFNFKCGSVTIYRFLSGWTIFSLNGKWFAVMRYNIETADDNKFDGIRDMEEIWFDNNQDGHLDEHHTKEDEAVLSKKYPDFCSVVGKKAE</sequence>
<protein>
    <recommendedName>
        <fullName evidence="4">EF-hand domain-containing protein</fullName>
    </recommendedName>
</protein>
<dbReference type="AlphaFoldDB" id="A0A1F5X0Y8"/>
<comment type="caution">
    <text evidence="2">The sequence shown here is derived from an EMBL/GenBank/DDBJ whole genome shotgun (WGS) entry which is preliminary data.</text>
</comment>